<feature type="compositionally biased region" description="Polar residues" evidence="1">
    <location>
        <begin position="164"/>
        <end position="179"/>
    </location>
</feature>
<evidence type="ECO:0000313" key="3">
    <source>
        <dbReference type="Proteomes" id="UP000192596"/>
    </source>
</evidence>
<comment type="caution">
    <text evidence="2">The sequence shown here is derived from an EMBL/GenBank/DDBJ whole genome shotgun (WGS) entry which is preliminary data.</text>
</comment>
<keyword evidence="3" id="KW-1185">Reference proteome</keyword>
<accession>A0A1V8TIG7</accession>
<evidence type="ECO:0000313" key="2">
    <source>
        <dbReference type="EMBL" id="OQO11048.1"/>
    </source>
</evidence>
<reference evidence="3" key="1">
    <citation type="submission" date="2017-03" db="EMBL/GenBank/DDBJ databases">
        <title>Genomes of endolithic fungi from Antarctica.</title>
        <authorList>
            <person name="Coleine C."/>
            <person name="Masonjones S."/>
            <person name="Stajich J.E."/>
        </authorList>
    </citation>
    <scope>NUCLEOTIDE SEQUENCE [LARGE SCALE GENOMIC DNA]</scope>
    <source>
        <strain evidence="3">CCFEE 5527</strain>
    </source>
</reference>
<name>A0A1V8TIG7_9PEZI</name>
<organism evidence="2 3">
    <name type="scientific">Cryoendolithus antarcticus</name>
    <dbReference type="NCBI Taxonomy" id="1507870"/>
    <lineage>
        <taxon>Eukaryota</taxon>
        <taxon>Fungi</taxon>
        <taxon>Dikarya</taxon>
        <taxon>Ascomycota</taxon>
        <taxon>Pezizomycotina</taxon>
        <taxon>Dothideomycetes</taxon>
        <taxon>Dothideomycetidae</taxon>
        <taxon>Cladosporiales</taxon>
        <taxon>Cladosporiaceae</taxon>
        <taxon>Cryoendolithus</taxon>
    </lineage>
</organism>
<sequence>MYPKHRRRYFWNLEDEYLLYGPVEVHHVTGPASAFADAGVEMADPTALTIAEIVKHRDCLAEIYGENLAVAVVASSLCVAKRNFQDWLVRGHEAKIFTEIMKDFDVPNVEGRYAHVMRWGVGALDERQSEILMRAYNEMHRQYVSQSQHEAALTASESEAAHNNGAQPVASLSNATESFSRTKIEDED</sequence>
<feature type="region of interest" description="Disordered" evidence="1">
    <location>
        <begin position="150"/>
        <end position="188"/>
    </location>
</feature>
<dbReference type="InParanoid" id="A0A1V8TIG7"/>
<evidence type="ECO:0000256" key="1">
    <source>
        <dbReference type="SAM" id="MobiDB-lite"/>
    </source>
</evidence>
<protein>
    <submittedName>
        <fullName evidence="2">Uncharacterized protein</fullName>
    </submittedName>
</protein>
<dbReference type="AlphaFoldDB" id="A0A1V8TIG7"/>
<dbReference type="Proteomes" id="UP000192596">
    <property type="component" value="Unassembled WGS sequence"/>
</dbReference>
<dbReference type="EMBL" id="NAJO01000007">
    <property type="protein sequence ID" value="OQO11048.1"/>
    <property type="molecule type" value="Genomic_DNA"/>
</dbReference>
<gene>
    <name evidence="2" type="ORF">B0A48_05303</name>
</gene>
<proteinExistence type="predicted"/>